<feature type="transmembrane region" description="Helical" evidence="2">
    <location>
        <begin position="195"/>
        <end position="213"/>
    </location>
</feature>
<feature type="transmembrane region" description="Helical" evidence="2">
    <location>
        <begin position="128"/>
        <end position="148"/>
    </location>
</feature>
<name>A0A0G4IPM7_PLABS</name>
<sequence length="516" mass="58175">MATPGPVVFCTLISVLFIAFPVAVWRQHRPSRVHVKKSRMSGRLPTVRGVRPTRHEPADDDPKSKDVRSVESDEGSAGMRISCFDRFFRRSSAVALLYALMVAWSVLGAVISIMVMTVRDNDAASDNLLHLIDQAQALAFAFRILGIMVGIQARIAIVLAGIAILSVMGTYTMWYSIALFIDQDVGVSLDGFQDTVIYLLVFALKVWAVTLSIKVQKGTWDYSVMIRTALSYHCFEFVAFLLLAVKQPVFFILQSVPYSHFTECTLTGILMLVCIIYKQKPQPPQDTDENSSDDLTKELRVILSNPASFNVFASFCRDWHCEEGALFWKDVDKYKNAIYTLMVKGPAVQKPDVRILQIMIEICDMYLMDESPKEINVSSAARKLVLNELDRVKNRLPDSRLRRSLKDRQATNHRIGAFDSIPEHLATPADGTTVNVAGTEIMTNRPRNSVIECKVGPEAWKVYKQLFTVFDACQEEVFRVMRADVLARFNQTKQYADLRHTMTMDSATAQAIDEMN</sequence>
<feature type="region of interest" description="Disordered" evidence="1">
    <location>
        <begin position="36"/>
        <end position="72"/>
    </location>
</feature>
<keyword evidence="2" id="KW-1133">Transmembrane helix</keyword>
<dbReference type="Proteomes" id="UP000039324">
    <property type="component" value="Unassembled WGS sequence"/>
</dbReference>
<evidence type="ECO:0000313" key="5">
    <source>
        <dbReference type="EMBL" id="SPR01092.1"/>
    </source>
</evidence>
<evidence type="ECO:0000256" key="1">
    <source>
        <dbReference type="SAM" id="MobiDB-lite"/>
    </source>
</evidence>
<dbReference type="InterPro" id="IPR016137">
    <property type="entry name" value="RGS"/>
</dbReference>
<reference evidence="5 7" key="2">
    <citation type="submission" date="2018-03" db="EMBL/GenBank/DDBJ databases">
        <authorList>
            <person name="Fogelqvist J."/>
        </authorList>
    </citation>
    <scope>NUCLEOTIDE SEQUENCE [LARGE SCALE GENOMIC DNA]</scope>
</reference>
<dbReference type="Pfam" id="PF00615">
    <property type="entry name" value="RGS"/>
    <property type="match status" value="1"/>
</dbReference>
<keyword evidence="2" id="KW-0472">Membrane</keyword>
<feature type="transmembrane region" description="Helical" evidence="2">
    <location>
        <begin position="225"/>
        <end position="245"/>
    </location>
</feature>
<evidence type="ECO:0000259" key="3">
    <source>
        <dbReference type="PROSITE" id="PS50132"/>
    </source>
</evidence>
<dbReference type="Proteomes" id="UP000290189">
    <property type="component" value="Unassembled WGS sequence"/>
</dbReference>
<evidence type="ECO:0000313" key="6">
    <source>
        <dbReference type="Proteomes" id="UP000039324"/>
    </source>
</evidence>
<accession>A0A0G4IPM7</accession>
<keyword evidence="6" id="KW-1185">Reference proteome</keyword>
<geneLocation type="mitochondrion" evidence="5"/>
<reference evidence="4 6" key="1">
    <citation type="submission" date="2015-02" db="EMBL/GenBank/DDBJ databases">
        <authorList>
            <person name="Chooi Y.-H."/>
        </authorList>
    </citation>
    <scope>NUCLEOTIDE SEQUENCE [LARGE SCALE GENOMIC DNA]</scope>
    <source>
        <strain evidence="4">E3</strain>
    </source>
</reference>
<feature type="transmembrane region" description="Helical" evidence="2">
    <location>
        <begin position="95"/>
        <end position="116"/>
    </location>
</feature>
<proteinExistence type="predicted"/>
<dbReference type="InterPro" id="IPR044926">
    <property type="entry name" value="RGS_subdomain_2"/>
</dbReference>
<dbReference type="SUPFAM" id="SSF48097">
    <property type="entry name" value="Regulator of G-protein signaling, RGS"/>
    <property type="match status" value="1"/>
</dbReference>
<feature type="transmembrane region" description="Helical" evidence="2">
    <location>
        <begin position="155"/>
        <end position="175"/>
    </location>
</feature>
<keyword evidence="2" id="KW-0812">Transmembrane</keyword>
<dbReference type="PANTHER" id="PTHR10845:SF192">
    <property type="entry name" value="DOUBLE HIT, ISOFORM B"/>
    <property type="match status" value="1"/>
</dbReference>
<feature type="transmembrane region" description="Helical" evidence="2">
    <location>
        <begin position="6"/>
        <end position="25"/>
    </location>
</feature>
<evidence type="ECO:0000313" key="7">
    <source>
        <dbReference type="Proteomes" id="UP000290189"/>
    </source>
</evidence>
<evidence type="ECO:0000256" key="2">
    <source>
        <dbReference type="SAM" id="Phobius"/>
    </source>
</evidence>
<dbReference type="AlphaFoldDB" id="A0A0G4IPM7"/>
<dbReference type="PANTHER" id="PTHR10845">
    <property type="entry name" value="REGULATOR OF G PROTEIN SIGNALING"/>
    <property type="match status" value="1"/>
</dbReference>
<organism evidence="4 6">
    <name type="scientific">Plasmodiophora brassicae</name>
    <name type="common">Clubroot disease agent</name>
    <dbReference type="NCBI Taxonomy" id="37360"/>
    <lineage>
        <taxon>Eukaryota</taxon>
        <taxon>Sar</taxon>
        <taxon>Rhizaria</taxon>
        <taxon>Endomyxa</taxon>
        <taxon>Phytomyxea</taxon>
        <taxon>Plasmodiophorida</taxon>
        <taxon>Plasmodiophoridae</taxon>
        <taxon>Plasmodiophora</taxon>
    </lineage>
</organism>
<gene>
    <name evidence="4" type="ORF">PBRA_005721</name>
    <name evidence="5" type="ORF">PLBR_LOCUS8307</name>
</gene>
<keyword evidence="5" id="KW-0496">Mitochondrion</keyword>
<dbReference type="SMART" id="SM00315">
    <property type="entry name" value="RGS"/>
    <property type="match status" value="1"/>
</dbReference>
<feature type="compositionally biased region" description="Basic and acidic residues" evidence="1">
    <location>
        <begin position="53"/>
        <end position="71"/>
    </location>
</feature>
<evidence type="ECO:0000313" key="4">
    <source>
        <dbReference type="EMBL" id="CEO97116.1"/>
    </source>
</evidence>
<dbReference type="EMBL" id="CDSF01000078">
    <property type="protein sequence ID" value="CEO97116.1"/>
    <property type="molecule type" value="Genomic_DNA"/>
</dbReference>
<protein>
    <recommendedName>
        <fullName evidence="3">RGS domain-containing protein</fullName>
    </recommendedName>
</protein>
<dbReference type="PROSITE" id="PS50132">
    <property type="entry name" value="RGS"/>
    <property type="match status" value="1"/>
</dbReference>
<dbReference type="EMBL" id="OVEO01000016">
    <property type="protein sequence ID" value="SPR01092.1"/>
    <property type="molecule type" value="Genomic_DNA"/>
</dbReference>
<feature type="domain" description="RGS" evidence="3">
    <location>
        <begin position="298"/>
        <end position="499"/>
    </location>
</feature>
<dbReference type="OrthoDB" id="196547at2759"/>
<dbReference type="InterPro" id="IPR036305">
    <property type="entry name" value="RGS_sf"/>
</dbReference>
<dbReference type="Gene3D" id="1.10.167.10">
    <property type="entry name" value="Regulator of G-protein Signalling 4, domain 2"/>
    <property type="match status" value="1"/>
</dbReference>